<keyword evidence="2" id="KW-0694">RNA-binding</keyword>
<reference evidence="8" key="1">
    <citation type="journal article" date="2017" name="Nat. Microbiol.">
        <title>Global analysis of biosynthetic gene clusters reveals vast potential of secondary metabolite production in Penicillium species.</title>
        <authorList>
            <person name="Nielsen J.C."/>
            <person name="Grijseels S."/>
            <person name="Prigent S."/>
            <person name="Ji B."/>
            <person name="Dainat J."/>
            <person name="Nielsen K.F."/>
            <person name="Frisvad J.C."/>
            <person name="Workman M."/>
            <person name="Nielsen J."/>
        </authorList>
    </citation>
    <scope>NUCLEOTIDE SEQUENCE [LARGE SCALE GENOMIC DNA]</scope>
    <source>
        <strain evidence="8">IBT 11843</strain>
    </source>
</reference>
<feature type="domain" description="K Homology" evidence="6">
    <location>
        <begin position="974"/>
        <end position="1066"/>
    </location>
</feature>
<feature type="compositionally biased region" description="Polar residues" evidence="4">
    <location>
        <begin position="1018"/>
        <end position="1029"/>
    </location>
</feature>
<dbReference type="SMART" id="SM00322">
    <property type="entry name" value="KH"/>
    <property type="match status" value="9"/>
</dbReference>
<feature type="domain" description="K Homology" evidence="6">
    <location>
        <begin position="583"/>
        <end position="651"/>
    </location>
</feature>
<dbReference type="PANTHER" id="PTHR10627:SF31">
    <property type="entry name" value="DODECA-SATELLITE-BINDING PROTEIN 1, ISOFORM A"/>
    <property type="match status" value="1"/>
</dbReference>
<feature type="transmembrane region" description="Helical" evidence="5">
    <location>
        <begin position="70"/>
        <end position="92"/>
    </location>
</feature>
<sequence>MRHCRVLARFGPWRCNGCGDIYHCGKVDWLNDGVDRHASKVHQFYHRARLKLAPVYSVVNRARRKLPRSLELAFSVTLCTSGVLDLIFHFHLHLPPLLPLSSLFPFRFLLELCSFSVSTHFPGYLLRIVVPVRSLYPNSPGDIALKPSHNSGIELPVSRQFERVALDLFDLQSTSAQSPRIIPGSSHGQFIPLTMAAEAPATNGGSAKSLAAMLEAQHEAHKPTVEDAVDEEDLKHPPPSSLVNDQKPAPAAVPVSEISTPAESATPSPAPKPAAKKAPAFDVKSDELFPALGSGPKPAAPAAATWAAKPSAAAAVANGQPAQPMNLPRVMSLPGKHMEQLRLAPSQMLPRGQLKKPLRDILRDISRRSKANVDMRGGAGGSIIFEGKGSVDSVRQALKEVAQQVGSKQSVRVPIPTSVRPHIIGRQGAVVQDIQTRTGARVQVPRADNDAAPADDDDSDTIDVLIEGDAVAAEMARREIEAIVKERGSNMNLRLKTIPPEFFPFIAGAHDASLREIEERTKAQINVPRYDTWTSQPPPQEAHPGQVQFVPVADKHILISGERAAAQEARAEIERIAAELQQKLTLRQLAINRGQHQFILGNEADALHQFLAQTGCAVVLPPASDESEFLTITGPLSQIEAGINHAMDLATSMQMASIDLSRQHPSAPAGPHVYARALTQYLRRRQIIKQLESAYDAHIALPPSVDGPVSWEVYSRDGKNTIRARSDIMNLVQAYPPSRLRHVPVDPYFHSHLRTKSANKLQSDYGVHLLVPEDVESPEVVLVYEGPTANASNFEVPRQRPSPAEVAAFEKTLQEAQEYLLNALGNQQDIVAQAVSIPAKYQEKARRFIIREQDAKGEDSISVRAILGEPRGGQVQIALRGPSGAVAELVAKLDAFVVEQEKDDLERGYTTTFDFPQRYANFLIGKRGENINKLREEFDVDIKVENGKVEVKGSKAKADAARMRIINLGKKLEDESTHILKIPAQYHRELIGQRGNQVNRLQDRYSVRVQFPRATVPNDDQSVTETSSDAGGARPGRPQQAADEVLVKGPSKGADQARDEILSLLQWVIDHSHTATISVAQSQVASLIGQRGREMDKLRADTGAQIDVPSASDAPDASGRVQIRVKGTKQQVADAKKVLQQRASEFDATVTKSIEVDKKYHKALIGGGGANIRKIVTDAGGPTDGSAARMVRFPRPDSTESTIRLEGNGKVVDSIIAAIEEFVKEREDQVTEILNVPTAQHRMLIGRGGDTRRGIESKFKVTLDIPKQGSGRTDVKLKGPSNAVADAKEHIQSMLKEQHAETVDVPSHLHHVVADNGAFFRRLRGDYQVTVDHAGRSVPKRAAETTRGTTNGAMPLITDEPDMDAHSWNVIENSIATDADATPFPWILTGSPENVAKARAAIEKAITSATQQSATGYLILPDPKTYRYVVGQGGSQINAIRKKTGCRINVPKDQARGEAIEIRGSSTGVEEAKNMILEAVQNGLNGSAR</sequence>
<feature type="domain" description="K Homology" evidence="6">
    <location>
        <begin position="1148"/>
        <end position="1224"/>
    </location>
</feature>
<dbReference type="CDD" id="cd22408">
    <property type="entry name" value="KH-I_Vigilin_rpt4"/>
    <property type="match status" value="1"/>
</dbReference>
<keyword evidence="8" id="KW-1185">Reference proteome</keyword>
<dbReference type="InterPro" id="IPR054548">
    <property type="entry name" value="SCP160-like_KH"/>
</dbReference>
<keyword evidence="3" id="KW-0175">Coiled coil</keyword>
<dbReference type="SUPFAM" id="SSF54791">
    <property type="entry name" value="Eukaryotic type KH-domain (KH-domain type I)"/>
    <property type="match status" value="8"/>
</dbReference>
<evidence type="ECO:0000313" key="7">
    <source>
        <dbReference type="EMBL" id="OQD67208.1"/>
    </source>
</evidence>
<proteinExistence type="predicted"/>
<dbReference type="GO" id="GO:0003729">
    <property type="term" value="F:mRNA binding"/>
    <property type="evidence" value="ECO:0007669"/>
    <property type="project" value="TreeGrafter"/>
</dbReference>
<evidence type="ECO:0000256" key="5">
    <source>
        <dbReference type="SAM" id="Phobius"/>
    </source>
</evidence>
<dbReference type="InterPro" id="IPR004088">
    <property type="entry name" value="KH_dom_type_1"/>
</dbReference>
<dbReference type="CDD" id="cd22449">
    <property type="entry name" value="KH-I_ScSCP160_rpt4"/>
    <property type="match status" value="1"/>
</dbReference>
<evidence type="ECO:0000313" key="8">
    <source>
        <dbReference type="Proteomes" id="UP000191522"/>
    </source>
</evidence>
<feature type="region of interest" description="Disordered" evidence="4">
    <location>
        <begin position="1013"/>
        <end position="1043"/>
    </location>
</feature>
<dbReference type="PANTHER" id="PTHR10627">
    <property type="entry name" value="SCP160"/>
    <property type="match status" value="1"/>
</dbReference>
<dbReference type="STRING" id="69771.A0A1V6NR47"/>
<evidence type="ECO:0000256" key="3">
    <source>
        <dbReference type="SAM" id="Coils"/>
    </source>
</evidence>
<feature type="domain" description="K Homology" evidence="6">
    <location>
        <begin position="1412"/>
        <end position="1481"/>
    </location>
</feature>
<dbReference type="OrthoDB" id="10027144at2759"/>
<gene>
    <name evidence="7" type="ORF">PENDEC_c042G00783</name>
</gene>
<accession>A0A1V6NR47</accession>
<dbReference type="OMA" id="DHAGQQV"/>
<feature type="region of interest" description="Disordered" evidence="4">
    <location>
        <begin position="1338"/>
        <end position="1360"/>
    </location>
</feature>
<evidence type="ECO:0000256" key="1">
    <source>
        <dbReference type="ARBA" id="ARBA00022737"/>
    </source>
</evidence>
<feature type="coiled-coil region" evidence="3">
    <location>
        <begin position="559"/>
        <end position="586"/>
    </location>
</feature>
<keyword evidence="5" id="KW-0812">Transmembrane</keyword>
<name>A0A1V6NR47_PENDC</name>
<dbReference type="CDD" id="cd22448">
    <property type="entry name" value="KH-I_ScSCP160_rpt3"/>
    <property type="match status" value="1"/>
</dbReference>
<feature type="domain" description="K Homology" evidence="6">
    <location>
        <begin position="489"/>
        <end position="578"/>
    </location>
</feature>
<dbReference type="EMBL" id="MDYL01000042">
    <property type="protein sequence ID" value="OQD67208.1"/>
    <property type="molecule type" value="Genomic_DNA"/>
</dbReference>
<feature type="region of interest" description="Disordered" evidence="4">
    <location>
        <begin position="218"/>
        <end position="279"/>
    </location>
</feature>
<feature type="domain" description="K Homology" evidence="6">
    <location>
        <begin position="1228"/>
        <end position="1296"/>
    </location>
</feature>
<organism evidence="7 8">
    <name type="scientific">Penicillium decumbens</name>
    <dbReference type="NCBI Taxonomy" id="69771"/>
    <lineage>
        <taxon>Eukaryota</taxon>
        <taxon>Fungi</taxon>
        <taxon>Dikarya</taxon>
        <taxon>Ascomycota</taxon>
        <taxon>Pezizomycotina</taxon>
        <taxon>Eurotiomycetes</taxon>
        <taxon>Eurotiomycetidae</taxon>
        <taxon>Eurotiales</taxon>
        <taxon>Aspergillaceae</taxon>
        <taxon>Penicillium</taxon>
    </lineage>
</organism>
<feature type="domain" description="K Homology" evidence="6">
    <location>
        <begin position="907"/>
        <end position="970"/>
    </location>
</feature>
<comment type="caution">
    <text evidence="7">The sequence shown here is derived from an EMBL/GenBank/DDBJ whole genome shotgun (WGS) entry which is preliminary data.</text>
</comment>
<keyword evidence="1" id="KW-0677">Repeat</keyword>
<dbReference type="Proteomes" id="UP000191522">
    <property type="component" value="Unassembled WGS sequence"/>
</dbReference>
<dbReference type="InterPro" id="IPR004087">
    <property type="entry name" value="KH_dom"/>
</dbReference>
<dbReference type="GO" id="GO:0005737">
    <property type="term" value="C:cytoplasm"/>
    <property type="evidence" value="ECO:0007669"/>
    <property type="project" value="TreeGrafter"/>
</dbReference>
<protein>
    <recommendedName>
        <fullName evidence="6">K Homology domain-containing protein</fullName>
    </recommendedName>
</protein>
<dbReference type="Gene3D" id="3.30.1370.10">
    <property type="entry name" value="K Homology domain, type 1"/>
    <property type="match status" value="8"/>
</dbReference>
<keyword evidence="5" id="KW-1133">Transmembrane helix</keyword>
<feature type="domain" description="K Homology" evidence="6">
    <location>
        <begin position="1071"/>
        <end position="1144"/>
    </location>
</feature>
<evidence type="ECO:0000256" key="4">
    <source>
        <dbReference type="SAM" id="MobiDB-lite"/>
    </source>
</evidence>
<evidence type="ECO:0000259" key="6">
    <source>
        <dbReference type="SMART" id="SM00322"/>
    </source>
</evidence>
<dbReference type="Pfam" id="PF00013">
    <property type="entry name" value="KH_1"/>
    <property type="match status" value="8"/>
</dbReference>
<feature type="domain" description="K Homology" evidence="6">
    <location>
        <begin position="407"/>
        <end position="485"/>
    </location>
</feature>
<evidence type="ECO:0000256" key="2">
    <source>
        <dbReference type="PROSITE-ProRule" id="PRU00117"/>
    </source>
</evidence>
<dbReference type="Pfam" id="PF22952">
    <property type="entry name" value="KH_11"/>
    <property type="match status" value="1"/>
</dbReference>
<keyword evidence="5" id="KW-0472">Membrane</keyword>
<dbReference type="PROSITE" id="PS50084">
    <property type="entry name" value="KH_TYPE_1"/>
    <property type="match status" value="8"/>
</dbReference>
<dbReference type="InterPro" id="IPR036612">
    <property type="entry name" value="KH_dom_type_1_sf"/>
</dbReference>